<accession>A0A7T5JNA6</accession>
<evidence type="ECO:0000313" key="4">
    <source>
        <dbReference type="Proteomes" id="UP000595847"/>
    </source>
</evidence>
<dbReference type="EMBL" id="CP073708">
    <property type="protein sequence ID" value="QUO41063.1"/>
    <property type="molecule type" value="Genomic_DNA"/>
</dbReference>
<organism evidence="2 4">
    <name type="scientific">Brevibacillus composti</name>
    <dbReference type="NCBI Taxonomy" id="2796470"/>
    <lineage>
        <taxon>Bacteria</taxon>
        <taxon>Bacillati</taxon>
        <taxon>Bacillota</taxon>
        <taxon>Bacilli</taxon>
        <taxon>Bacillales</taxon>
        <taxon>Paenibacillaceae</taxon>
        <taxon>Brevibacillus</taxon>
    </lineage>
</organism>
<sequence length="154" mass="17621">MKGVIEVEEALDFGSGTVITAQTKLLCQHRISSKEQLLAFASVTEQEMNELCGKRKTLYNRIRRANDADQIEPISERSAASARGTMTEAERHAVPQRQSIRALLRELREENRKAEKERRQPDREPSLPKRRERQVGNAKAALSEDRQLGQRRTI</sequence>
<name>A0A7T5JNA6_9BACL</name>
<evidence type="ECO:0000313" key="5">
    <source>
        <dbReference type="Proteomes" id="UP000677234"/>
    </source>
</evidence>
<proteinExistence type="predicted"/>
<dbReference type="Proteomes" id="UP000595847">
    <property type="component" value="Chromosome"/>
</dbReference>
<feature type="compositionally biased region" description="Basic and acidic residues" evidence="1">
    <location>
        <begin position="103"/>
        <end position="129"/>
    </location>
</feature>
<dbReference type="Proteomes" id="UP000677234">
    <property type="component" value="Chromosome"/>
</dbReference>
<keyword evidence="5" id="KW-1185">Reference proteome</keyword>
<reference evidence="2 4" key="1">
    <citation type="submission" date="2020-12" db="EMBL/GenBank/DDBJ databases">
        <title>strain FJAT-54423T represents a novel species of the genus Brevibacillus.</title>
        <authorList>
            <person name="Tang R."/>
        </authorList>
    </citation>
    <scope>NUCLEOTIDE SEQUENCE [LARGE SCALE GENOMIC DNA]</scope>
    <source>
        <strain evidence="2 4">FJAT-54423</strain>
    </source>
</reference>
<evidence type="ECO:0000313" key="3">
    <source>
        <dbReference type="EMBL" id="QUO41063.1"/>
    </source>
</evidence>
<dbReference type="EMBL" id="CP066308">
    <property type="protein sequence ID" value="QQE73979.1"/>
    <property type="molecule type" value="Genomic_DNA"/>
</dbReference>
<feature type="region of interest" description="Disordered" evidence="1">
    <location>
        <begin position="71"/>
        <end position="154"/>
    </location>
</feature>
<gene>
    <name evidence="2" type="ORF">JD108_19310</name>
    <name evidence="3" type="ORF">KDJ56_19245</name>
</gene>
<protein>
    <submittedName>
        <fullName evidence="2">Uncharacterized protein</fullName>
    </submittedName>
</protein>
<evidence type="ECO:0000313" key="2">
    <source>
        <dbReference type="EMBL" id="QQE73979.1"/>
    </source>
</evidence>
<reference evidence="3" key="2">
    <citation type="submission" date="2021-04" db="EMBL/GenBank/DDBJ databases">
        <title>Brevibacillus composti FJAT-54423, complete genome.</title>
        <authorList>
            <person name="Tang R."/>
        </authorList>
    </citation>
    <scope>NUCLEOTIDE SEQUENCE</scope>
    <source>
        <strain evidence="3">FJAT-54424</strain>
    </source>
</reference>
<evidence type="ECO:0000256" key="1">
    <source>
        <dbReference type="SAM" id="MobiDB-lite"/>
    </source>
</evidence>
<dbReference type="AlphaFoldDB" id="A0A7T5JNA6"/>
<dbReference type="KEGG" id="bcop:JD108_19310"/>
<dbReference type="RefSeq" id="WP_198827575.1">
    <property type="nucleotide sequence ID" value="NZ_CP066308.1"/>
</dbReference>